<dbReference type="EMBL" id="QXGC01000052">
    <property type="protein sequence ID" value="KAE9252502.1"/>
    <property type="molecule type" value="Genomic_DNA"/>
</dbReference>
<name>A0A6A3FTH0_9STRA</name>
<organism evidence="2 12">
    <name type="scientific">Phytophthora fragariae</name>
    <dbReference type="NCBI Taxonomy" id="53985"/>
    <lineage>
        <taxon>Eukaryota</taxon>
        <taxon>Sar</taxon>
        <taxon>Stramenopiles</taxon>
        <taxon>Oomycota</taxon>
        <taxon>Peronosporomycetes</taxon>
        <taxon>Peronosporales</taxon>
        <taxon>Peronosporaceae</taxon>
        <taxon>Phytophthora</taxon>
    </lineage>
</organism>
<evidence type="ECO:0000313" key="12">
    <source>
        <dbReference type="Proteomes" id="UP000429523"/>
    </source>
</evidence>
<dbReference type="EMBL" id="QXFW01000052">
    <property type="protein sequence ID" value="KAE9027919.1"/>
    <property type="molecule type" value="Genomic_DNA"/>
</dbReference>
<evidence type="ECO:0000313" key="19">
    <source>
        <dbReference type="Proteomes" id="UP000476176"/>
    </source>
</evidence>
<evidence type="ECO:0000256" key="1">
    <source>
        <dbReference type="SAM" id="MobiDB-lite"/>
    </source>
</evidence>
<dbReference type="Proteomes" id="UP000440367">
    <property type="component" value="Unassembled WGS sequence"/>
</dbReference>
<keyword evidence="13" id="KW-1185">Reference proteome</keyword>
<dbReference type="Proteomes" id="UP000460718">
    <property type="component" value="Unassembled WGS sequence"/>
</dbReference>
<dbReference type="EMBL" id="QXFY01000060">
    <property type="protein sequence ID" value="KAE9359408.1"/>
    <property type="molecule type" value="Genomic_DNA"/>
</dbReference>
<dbReference type="EMBL" id="QXGD01000058">
    <property type="protein sequence ID" value="KAE9255581.1"/>
    <property type="molecule type" value="Genomic_DNA"/>
</dbReference>
<evidence type="ECO:0000313" key="7">
    <source>
        <dbReference type="EMBL" id="KAE9234487.1"/>
    </source>
</evidence>
<evidence type="ECO:0000313" key="10">
    <source>
        <dbReference type="EMBL" id="KAE9327868.1"/>
    </source>
</evidence>
<evidence type="ECO:0000313" key="13">
    <source>
        <dbReference type="Proteomes" id="UP000433483"/>
    </source>
</evidence>
<proteinExistence type="predicted"/>
<dbReference type="Proteomes" id="UP000486351">
    <property type="component" value="Unassembled WGS sequence"/>
</dbReference>
<dbReference type="EMBL" id="QXFX01000056">
    <property type="protein sequence ID" value="KAE9135338.1"/>
    <property type="molecule type" value="Genomic_DNA"/>
</dbReference>
<reference evidence="12 13" key="1">
    <citation type="submission" date="2018-08" db="EMBL/GenBank/DDBJ databases">
        <title>Genomic investigation of the strawberry pathogen Phytophthora fragariae indicates pathogenicity is determined by transcriptional variation in three key races.</title>
        <authorList>
            <person name="Adams T.M."/>
            <person name="Armitage A.D."/>
            <person name="Sobczyk M.K."/>
            <person name="Bates H.J."/>
            <person name="Dunwell J.M."/>
            <person name="Nellist C.F."/>
            <person name="Harrison R.J."/>
        </authorList>
    </citation>
    <scope>NUCLEOTIDE SEQUENCE [LARGE SCALE GENOMIC DNA]</scope>
    <source>
        <strain evidence="10 14">A4</strain>
        <strain evidence="9 15">BC-1</strain>
        <strain evidence="8 19">BC-23</strain>
        <strain evidence="7 13">NOV-27</strain>
        <strain evidence="6 16">NOV-5</strain>
        <strain evidence="5 17">NOV-71</strain>
        <strain evidence="11 20">NOV-77</strain>
        <strain evidence="2 12">NOV-9</strain>
        <strain evidence="4 21">ONT-3</strain>
        <strain evidence="3 18">SCRP245</strain>
    </source>
</reference>
<dbReference type="EMBL" id="QXGE01000043">
    <property type="protein sequence ID" value="KAE9327868.1"/>
    <property type="molecule type" value="Genomic_DNA"/>
</dbReference>
<dbReference type="EMBL" id="QXGA01000038">
    <property type="protein sequence ID" value="KAE9154441.1"/>
    <property type="molecule type" value="Genomic_DNA"/>
</dbReference>
<dbReference type="Gene3D" id="1.10.150.320">
    <property type="entry name" value="Photosystem II 12 kDa extrinsic protein"/>
    <property type="match status" value="1"/>
</dbReference>
<dbReference type="AlphaFoldDB" id="A0A6A3FTH0"/>
<evidence type="ECO:0000313" key="14">
    <source>
        <dbReference type="Proteomes" id="UP000437068"/>
    </source>
</evidence>
<evidence type="ECO:0000313" key="2">
    <source>
        <dbReference type="EMBL" id="KAE8947731.1"/>
    </source>
</evidence>
<feature type="region of interest" description="Disordered" evidence="1">
    <location>
        <begin position="1"/>
        <end position="22"/>
    </location>
</feature>
<dbReference type="EMBL" id="QXGB01000047">
    <property type="protein sequence ID" value="KAE9234487.1"/>
    <property type="molecule type" value="Genomic_DNA"/>
</dbReference>
<evidence type="ECO:0000313" key="9">
    <source>
        <dbReference type="EMBL" id="KAE9255581.1"/>
    </source>
</evidence>
<dbReference type="Proteomes" id="UP000441208">
    <property type="component" value="Unassembled WGS sequence"/>
</dbReference>
<evidence type="ECO:0000313" key="5">
    <source>
        <dbReference type="EMBL" id="KAE9135476.1"/>
    </source>
</evidence>
<evidence type="ECO:0000313" key="21">
    <source>
        <dbReference type="Proteomes" id="UP000488956"/>
    </source>
</evidence>
<dbReference type="Proteomes" id="UP000440732">
    <property type="component" value="Unassembled WGS sequence"/>
</dbReference>
<protein>
    <submittedName>
        <fullName evidence="2">Uncharacterized protein</fullName>
    </submittedName>
</protein>
<dbReference type="Proteomes" id="UP000437068">
    <property type="component" value="Unassembled WGS sequence"/>
</dbReference>
<evidence type="ECO:0000313" key="3">
    <source>
        <dbReference type="EMBL" id="KAE9027919.1"/>
    </source>
</evidence>
<evidence type="ECO:0000313" key="20">
    <source>
        <dbReference type="Proteomes" id="UP000486351"/>
    </source>
</evidence>
<dbReference type="EMBL" id="QXGF01000072">
    <property type="protein sequence ID" value="KAE8947731.1"/>
    <property type="molecule type" value="Genomic_DNA"/>
</dbReference>
<evidence type="ECO:0000313" key="17">
    <source>
        <dbReference type="Proteomes" id="UP000441208"/>
    </source>
</evidence>
<evidence type="ECO:0000313" key="18">
    <source>
        <dbReference type="Proteomes" id="UP000460718"/>
    </source>
</evidence>
<comment type="caution">
    <text evidence="2">The sequence shown here is derived from an EMBL/GenBank/DDBJ whole genome shotgun (WGS) entry which is preliminary data.</text>
</comment>
<evidence type="ECO:0000313" key="15">
    <source>
        <dbReference type="Proteomes" id="UP000440367"/>
    </source>
</evidence>
<dbReference type="EMBL" id="QXFZ01000069">
    <property type="protein sequence ID" value="KAE9135476.1"/>
    <property type="molecule type" value="Genomic_DNA"/>
</dbReference>
<evidence type="ECO:0000313" key="6">
    <source>
        <dbReference type="EMBL" id="KAE9154441.1"/>
    </source>
</evidence>
<evidence type="ECO:0000313" key="4">
    <source>
        <dbReference type="EMBL" id="KAE9135338.1"/>
    </source>
</evidence>
<gene>
    <name evidence="10" type="ORF">PF001_g1700</name>
    <name evidence="9" type="ORF">PF002_g2272</name>
    <name evidence="8" type="ORF">PF004_g1949</name>
    <name evidence="7" type="ORF">PF005_g1889</name>
    <name evidence="6" type="ORF">PF006_g1500</name>
    <name evidence="5" type="ORF">PF007_g2525</name>
    <name evidence="11" type="ORF">PF008_g2278</name>
    <name evidence="2" type="ORF">PF009_g2665</name>
    <name evidence="4" type="ORF">PF010_g2101</name>
    <name evidence="3" type="ORF">PF011_g1807</name>
</gene>
<evidence type="ECO:0000313" key="11">
    <source>
        <dbReference type="EMBL" id="KAE9359408.1"/>
    </source>
</evidence>
<dbReference type="Proteomes" id="UP000476176">
    <property type="component" value="Unassembled WGS sequence"/>
</dbReference>
<sequence>MVSKHNTDVWKGNPAFDKENQNLPASVEKSPELLAKNLVRVAIGFEKKHRLATAFGIFKRANHILPKESTKLTERLGRLQEECPTAVNQAPPQELSTTAYMVKVLERDLMSVLNHGTTNELTQLHAIGVKRAELVLEKRPYQQLEELRRVPGMSANVIARLHQHHTNWENHQ</sequence>
<accession>A0A6A3FTH0</accession>
<evidence type="ECO:0000313" key="16">
    <source>
        <dbReference type="Proteomes" id="UP000440732"/>
    </source>
</evidence>
<dbReference type="Proteomes" id="UP000488956">
    <property type="component" value="Unassembled WGS sequence"/>
</dbReference>
<dbReference type="Proteomes" id="UP000433483">
    <property type="component" value="Unassembled WGS sequence"/>
</dbReference>
<dbReference type="Proteomes" id="UP000429523">
    <property type="component" value="Unassembled WGS sequence"/>
</dbReference>
<evidence type="ECO:0000313" key="8">
    <source>
        <dbReference type="EMBL" id="KAE9252502.1"/>
    </source>
</evidence>
<dbReference type="OrthoDB" id="3176171at2759"/>
<dbReference type="SUPFAM" id="SSF81585">
    <property type="entry name" value="PsbU/PolX domain-like"/>
    <property type="match status" value="1"/>
</dbReference>